<dbReference type="Proteomes" id="UP001589867">
    <property type="component" value="Unassembled WGS sequence"/>
</dbReference>
<feature type="transmembrane region" description="Helical" evidence="7">
    <location>
        <begin position="99"/>
        <end position="123"/>
    </location>
</feature>
<feature type="transmembrane region" description="Helical" evidence="7">
    <location>
        <begin position="29"/>
        <end position="49"/>
    </location>
</feature>
<evidence type="ECO:0000256" key="7">
    <source>
        <dbReference type="RuleBase" id="RU363032"/>
    </source>
</evidence>
<keyword evidence="3" id="KW-1003">Cell membrane</keyword>
<dbReference type="InterPro" id="IPR035906">
    <property type="entry name" value="MetI-like_sf"/>
</dbReference>
<dbReference type="Gene3D" id="1.10.3720.10">
    <property type="entry name" value="MetI-like"/>
    <property type="match status" value="1"/>
</dbReference>
<feature type="transmembrane region" description="Helical" evidence="7">
    <location>
        <begin position="143"/>
        <end position="173"/>
    </location>
</feature>
<protein>
    <submittedName>
        <fullName evidence="9">ABC transporter permease</fullName>
    </submittedName>
</protein>
<comment type="similarity">
    <text evidence="7">Belongs to the binding-protein-dependent transport system permease family.</text>
</comment>
<comment type="caution">
    <text evidence="9">The sequence shown here is derived from an EMBL/GenBank/DDBJ whole genome shotgun (WGS) entry which is preliminary data.</text>
</comment>
<gene>
    <name evidence="9" type="ORF">ACFFIA_20040</name>
</gene>
<proteinExistence type="inferred from homology"/>
<keyword evidence="4 7" id="KW-0812">Transmembrane</keyword>
<evidence type="ECO:0000256" key="6">
    <source>
        <dbReference type="ARBA" id="ARBA00023136"/>
    </source>
</evidence>
<evidence type="ECO:0000313" key="9">
    <source>
        <dbReference type="EMBL" id="MFC0529956.1"/>
    </source>
</evidence>
<feature type="domain" description="ABC transmembrane type-1" evidence="8">
    <location>
        <begin position="95"/>
        <end position="284"/>
    </location>
</feature>
<keyword evidence="2 7" id="KW-0813">Transport</keyword>
<evidence type="ECO:0000313" key="10">
    <source>
        <dbReference type="Proteomes" id="UP001589867"/>
    </source>
</evidence>
<keyword evidence="6 7" id="KW-0472">Membrane</keyword>
<dbReference type="PANTHER" id="PTHR43386">
    <property type="entry name" value="OLIGOPEPTIDE TRANSPORT SYSTEM PERMEASE PROTEIN APPC"/>
    <property type="match status" value="1"/>
</dbReference>
<keyword evidence="10" id="KW-1185">Reference proteome</keyword>
<keyword evidence="5 7" id="KW-1133">Transmembrane helix</keyword>
<dbReference type="InterPro" id="IPR000515">
    <property type="entry name" value="MetI-like"/>
</dbReference>
<evidence type="ECO:0000259" key="8">
    <source>
        <dbReference type="PROSITE" id="PS50928"/>
    </source>
</evidence>
<evidence type="ECO:0000256" key="5">
    <source>
        <dbReference type="ARBA" id="ARBA00022989"/>
    </source>
</evidence>
<dbReference type="PROSITE" id="PS50928">
    <property type="entry name" value="ABC_TM1"/>
    <property type="match status" value="1"/>
</dbReference>
<dbReference type="SUPFAM" id="SSF161098">
    <property type="entry name" value="MetI-like"/>
    <property type="match status" value="1"/>
</dbReference>
<dbReference type="PANTHER" id="PTHR43386:SF1">
    <property type="entry name" value="D,D-DIPEPTIDE TRANSPORT SYSTEM PERMEASE PROTEIN DDPC-RELATED"/>
    <property type="match status" value="1"/>
</dbReference>
<name>A0ABV6M5G7_9ACTN</name>
<evidence type="ECO:0000256" key="4">
    <source>
        <dbReference type="ARBA" id="ARBA00022692"/>
    </source>
</evidence>
<evidence type="ECO:0000256" key="2">
    <source>
        <dbReference type="ARBA" id="ARBA00022448"/>
    </source>
</evidence>
<organism evidence="9 10">
    <name type="scientific">Phytohabitans kaempferiae</name>
    <dbReference type="NCBI Taxonomy" id="1620943"/>
    <lineage>
        <taxon>Bacteria</taxon>
        <taxon>Bacillati</taxon>
        <taxon>Actinomycetota</taxon>
        <taxon>Actinomycetes</taxon>
        <taxon>Micromonosporales</taxon>
        <taxon>Micromonosporaceae</taxon>
    </lineage>
</organism>
<accession>A0ABV6M5G7</accession>
<comment type="subcellular location">
    <subcellularLocation>
        <location evidence="1 7">Cell membrane</location>
        <topology evidence="1 7">Multi-pass membrane protein</topology>
    </subcellularLocation>
</comment>
<dbReference type="CDD" id="cd06261">
    <property type="entry name" value="TM_PBP2"/>
    <property type="match status" value="1"/>
</dbReference>
<evidence type="ECO:0000256" key="3">
    <source>
        <dbReference type="ARBA" id="ARBA00022475"/>
    </source>
</evidence>
<sequence length="299" mass="32453">MTTLAATPRPPRTGRRGPRMLWQRRRLPWLPLAIIVFVLVLPALLAPFITVHDPLRGVLADRLTPPVWQDGGTWTYPLGTDKQGRDVLTRLIYGARISLVVSMAAIVVGALVGTTLGLIAGYFGGFVDKAIGWLVDTFQSLPMVLFALVVVAAIGPSFVTIIAIISATIWAVFARLVRGETLSVRESGYVARARVAGASAPRILVRHVLPNVANSLVVMATLQVGVVILEEASLSFIGAGIPRPQPSWGIMVADGREQLLSSWWLSFFPGLAILTVVLSLNLVGDWLRDFLDPKLRQQV</sequence>
<dbReference type="RefSeq" id="WP_377253033.1">
    <property type="nucleotide sequence ID" value="NZ_JBHLUH010000039.1"/>
</dbReference>
<feature type="transmembrane region" description="Helical" evidence="7">
    <location>
        <begin position="261"/>
        <end position="284"/>
    </location>
</feature>
<dbReference type="Pfam" id="PF00528">
    <property type="entry name" value="BPD_transp_1"/>
    <property type="match status" value="1"/>
</dbReference>
<dbReference type="EMBL" id="JBHLUH010000039">
    <property type="protein sequence ID" value="MFC0529956.1"/>
    <property type="molecule type" value="Genomic_DNA"/>
</dbReference>
<dbReference type="InterPro" id="IPR050366">
    <property type="entry name" value="BP-dependent_transpt_permease"/>
</dbReference>
<evidence type="ECO:0000256" key="1">
    <source>
        <dbReference type="ARBA" id="ARBA00004651"/>
    </source>
</evidence>
<reference evidence="9 10" key="1">
    <citation type="submission" date="2024-09" db="EMBL/GenBank/DDBJ databases">
        <authorList>
            <person name="Sun Q."/>
            <person name="Mori K."/>
        </authorList>
    </citation>
    <scope>NUCLEOTIDE SEQUENCE [LARGE SCALE GENOMIC DNA]</scope>
    <source>
        <strain evidence="9 10">TBRC 3947</strain>
    </source>
</reference>